<dbReference type="Pfam" id="PF01693">
    <property type="entry name" value="Cauli_VI"/>
    <property type="match status" value="1"/>
</dbReference>
<dbReference type="NCBIfam" id="NF003589">
    <property type="entry name" value="PRK05254.1-2"/>
    <property type="match status" value="1"/>
</dbReference>
<feature type="domain" description="Uracil-DNA glycosylase-like" evidence="5">
    <location>
        <begin position="638"/>
        <end position="803"/>
    </location>
</feature>
<dbReference type="SMART" id="SM00987">
    <property type="entry name" value="UreE_C"/>
    <property type="match status" value="1"/>
</dbReference>
<dbReference type="EMBL" id="MN739677">
    <property type="protein sequence ID" value="QHT20110.1"/>
    <property type="molecule type" value="Genomic_DNA"/>
</dbReference>
<dbReference type="InterPro" id="IPR011320">
    <property type="entry name" value="RNase_H1_N"/>
</dbReference>
<evidence type="ECO:0000256" key="1">
    <source>
        <dbReference type="ARBA" id="ARBA00008184"/>
    </source>
</evidence>
<dbReference type="InterPro" id="IPR049163">
    <property type="entry name" value="Pif1-like_2B_dom"/>
</dbReference>
<dbReference type="SUPFAM" id="SSF52540">
    <property type="entry name" value="P-loop containing nucleoside triphosphate hydrolases"/>
    <property type="match status" value="2"/>
</dbReference>
<keyword evidence="4" id="KW-0234">DNA repair</keyword>
<evidence type="ECO:0000256" key="3">
    <source>
        <dbReference type="ARBA" id="ARBA00022801"/>
    </source>
</evidence>
<keyword evidence="3" id="KW-0378">Hydrolase</keyword>
<dbReference type="PROSITE" id="PS00130">
    <property type="entry name" value="U_DNA_GLYCOSYLASE"/>
    <property type="match status" value="1"/>
</dbReference>
<dbReference type="NCBIfam" id="NF003592">
    <property type="entry name" value="PRK05254.1-5"/>
    <property type="match status" value="1"/>
</dbReference>
<dbReference type="InterPro" id="IPR009027">
    <property type="entry name" value="Ribosomal_bL9/RNase_H1_N"/>
</dbReference>
<organism evidence="6">
    <name type="scientific">viral metagenome</name>
    <dbReference type="NCBI Taxonomy" id="1070528"/>
    <lineage>
        <taxon>unclassified sequences</taxon>
        <taxon>metagenomes</taxon>
        <taxon>organismal metagenomes</taxon>
    </lineage>
</organism>
<proteinExistence type="inferred from homology"/>
<dbReference type="AlphaFoldDB" id="A0A6C0DUR5"/>
<dbReference type="NCBIfam" id="TIGR00628">
    <property type="entry name" value="ung"/>
    <property type="match status" value="1"/>
</dbReference>
<dbReference type="Pfam" id="PF03167">
    <property type="entry name" value="UDG"/>
    <property type="match status" value="1"/>
</dbReference>
<dbReference type="Gene3D" id="3.40.470.10">
    <property type="entry name" value="Uracil-DNA glycosylase-like domain"/>
    <property type="match status" value="1"/>
</dbReference>
<sequence>MSSSKSTTYYAVAKGHNPGIYDNWATTNENVKGFSGCLYEGFKTIIEAQAYLDNYNTLNPPLPPPTILPLDTLTKEQLSVIDHLLKGDNIFLTGGGGVGKSYLLSVIYTEFPGLKKRLMAIKNPGSVAKLPRIQMCALTGCATLLLGHKAKTLHSWAGIGLGKGSVSELYIKIRRNRKAMSNWLCTDLLIIDEISMMTAELLDKLNEIGKKVRSNKKPFGGIQILFVGDFFQLPPVNKSNEPTMFAFESVAWKEAITSSIELTQIQRQKDEVFQGVLKEARTGTLTKESCEILRGCQGRDWKENKIRPTLLFPRRAEVEMINDSNLRALTGRRYSYKARLVYDGKIPDGFIESDENFQKALNIFDSDGAYSKELELMVDAQVMLIANVDPDSGLVNGSRGVIVGFCPSTELPIVEFVNGVKKSIGHHTWPIEDYEFISRTQIPLKLAYAVTIHKCQGSTLDAALVDIGTGNFEFGQAYVALSRARSLEALYVYDFDPTAFKAHPKVKKFYSELQTKQIGDDDLKLLIAARFEHAVESKEIDIKPVIAESSKPIQAINVIKEDAEASWTVPVSGDSLEKSAIVQVLGTFAKSANWLYDSVPVNWADCLLPCQDKLLELSNALTSKEFLPSKENIWRALELTPLESIKVVILGQDPYPTPGNAHGLAFSVLPDIRPIPASLKNIYKELVSDIGFTAPSHGNLEEWAKRGVMLLNTVLTVEAGAPQSHSKIGWEEVTDQIIRSIAAQNKNVIFVLWGKSAQVKKKLLGLYLDKNGHRVLESAHPSPLSASKGFFGTKPFSKVNGWLTEMGKEPINWQT</sequence>
<dbReference type="SMART" id="SM00986">
    <property type="entry name" value="UDG"/>
    <property type="match status" value="1"/>
</dbReference>
<reference evidence="6" key="1">
    <citation type="journal article" date="2020" name="Nature">
        <title>Giant virus diversity and host interactions through global metagenomics.</title>
        <authorList>
            <person name="Schulz F."/>
            <person name="Roux S."/>
            <person name="Paez-Espino D."/>
            <person name="Jungbluth S."/>
            <person name="Walsh D.A."/>
            <person name="Denef V.J."/>
            <person name="McMahon K.D."/>
            <person name="Konstantinidis K.T."/>
            <person name="Eloe-Fadrosh E.A."/>
            <person name="Kyrpides N.C."/>
            <person name="Woyke T."/>
        </authorList>
    </citation>
    <scope>NUCLEOTIDE SEQUENCE</scope>
    <source>
        <strain evidence="6">GVMAG-M-3300023174-60</strain>
    </source>
</reference>
<dbReference type="GO" id="GO:0000723">
    <property type="term" value="P:telomere maintenance"/>
    <property type="evidence" value="ECO:0007669"/>
    <property type="project" value="InterPro"/>
</dbReference>
<dbReference type="CDD" id="cd18809">
    <property type="entry name" value="SF1_C_RecD"/>
    <property type="match status" value="1"/>
</dbReference>
<dbReference type="InterPro" id="IPR010285">
    <property type="entry name" value="DNA_helicase_pif1-like_DEAD"/>
</dbReference>
<dbReference type="InterPro" id="IPR037056">
    <property type="entry name" value="RNase_H1_N_sf"/>
</dbReference>
<name>A0A6C0DUR5_9ZZZZ</name>
<dbReference type="HAMAP" id="MF_00148">
    <property type="entry name" value="UDG"/>
    <property type="match status" value="1"/>
</dbReference>
<dbReference type="SUPFAM" id="SSF55658">
    <property type="entry name" value="L9 N-domain-like"/>
    <property type="match status" value="1"/>
</dbReference>
<evidence type="ECO:0000313" key="6">
    <source>
        <dbReference type="EMBL" id="QHT20110.1"/>
    </source>
</evidence>
<dbReference type="InterPro" id="IPR027417">
    <property type="entry name" value="P-loop_NTPase"/>
</dbReference>
<dbReference type="InterPro" id="IPR018085">
    <property type="entry name" value="Ura-DNA_Glyclase_AS"/>
</dbReference>
<evidence type="ECO:0000256" key="2">
    <source>
        <dbReference type="ARBA" id="ARBA00022763"/>
    </source>
</evidence>
<keyword evidence="2" id="KW-0227">DNA damage</keyword>
<dbReference type="InterPro" id="IPR002043">
    <property type="entry name" value="UDG_fam1"/>
</dbReference>
<dbReference type="SUPFAM" id="SSF52141">
    <property type="entry name" value="Uracil-DNA glycosylase-like"/>
    <property type="match status" value="1"/>
</dbReference>
<dbReference type="PANTHER" id="PTHR11264">
    <property type="entry name" value="URACIL-DNA GLYCOSYLASE"/>
    <property type="match status" value="1"/>
</dbReference>
<accession>A0A6C0DUR5</accession>
<dbReference type="NCBIfam" id="NF003588">
    <property type="entry name" value="PRK05254.1-1"/>
    <property type="match status" value="1"/>
</dbReference>
<dbReference type="CDD" id="cd10027">
    <property type="entry name" value="UDG-F1-like"/>
    <property type="match status" value="1"/>
</dbReference>
<evidence type="ECO:0000256" key="4">
    <source>
        <dbReference type="ARBA" id="ARBA00023204"/>
    </source>
</evidence>
<dbReference type="InterPro" id="IPR005122">
    <property type="entry name" value="Uracil-DNA_glycosylase-like"/>
</dbReference>
<protein>
    <recommendedName>
        <fullName evidence="5">Uracil-DNA glycosylase-like domain-containing protein</fullName>
    </recommendedName>
</protein>
<dbReference type="Pfam" id="PF05970">
    <property type="entry name" value="PIF1"/>
    <property type="match status" value="1"/>
</dbReference>
<dbReference type="PANTHER" id="PTHR11264:SF0">
    <property type="entry name" value="URACIL-DNA GLYCOSYLASE"/>
    <property type="match status" value="1"/>
</dbReference>
<dbReference type="Gene3D" id="3.40.50.300">
    <property type="entry name" value="P-loop containing nucleotide triphosphate hydrolases"/>
    <property type="match status" value="2"/>
</dbReference>
<dbReference type="Gene3D" id="3.40.970.10">
    <property type="entry name" value="Ribonuclease H1, N-terminal domain"/>
    <property type="match status" value="1"/>
</dbReference>
<dbReference type="GO" id="GO:0097510">
    <property type="term" value="P:base-excision repair, AP site formation via deaminated base removal"/>
    <property type="evidence" value="ECO:0007669"/>
    <property type="project" value="TreeGrafter"/>
</dbReference>
<dbReference type="InterPro" id="IPR036895">
    <property type="entry name" value="Uracil-DNA_glycosylase-like_sf"/>
</dbReference>
<comment type="similarity">
    <text evidence="1">Belongs to the uracil-DNA glycosylase (UDG) superfamily. UNG family.</text>
</comment>
<dbReference type="CDD" id="cd18037">
    <property type="entry name" value="DEXSc_Pif1_like"/>
    <property type="match status" value="1"/>
</dbReference>
<evidence type="ECO:0000259" key="5">
    <source>
        <dbReference type="SMART" id="SM00986"/>
    </source>
</evidence>
<dbReference type="GO" id="GO:0003678">
    <property type="term" value="F:DNA helicase activity"/>
    <property type="evidence" value="ECO:0007669"/>
    <property type="project" value="InterPro"/>
</dbReference>
<dbReference type="GO" id="GO:0004844">
    <property type="term" value="F:uracil DNA N-glycosylase activity"/>
    <property type="evidence" value="ECO:0007669"/>
    <property type="project" value="InterPro"/>
</dbReference>
<dbReference type="Pfam" id="PF21530">
    <property type="entry name" value="Pif1_2B_dom"/>
    <property type="match status" value="1"/>
</dbReference>